<keyword evidence="4 7" id="KW-0472">Membrane</keyword>
<keyword evidence="1 7" id="KW-1003">Cell membrane</keyword>
<dbReference type="AlphaFoldDB" id="A0A2M7B6B3"/>
<evidence type="ECO:0000256" key="2">
    <source>
        <dbReference type="ARBA" id="ARBA00022692"/>
    </source>
</evidence>
<dbReference type="HAMAP" id="MF_02065">
    <property type="entry name" value="MltG"/>
    <property type="match status" value="1"/>
</dbReference>
<evidence type="ECO:0000256" key="3">
    <source>
        <dbReference type="ARBA" id="ARBA00022989"/>
    </source>
</evidence>
<keyword evidence="5 7" id="KW-0456">Lyase</keyword>
<dbReference type="Gene3D" id="3.30.160.60">
    <property type="entry name" value="Classic Zinc Finger"/>
    <property type="match status" value="1"/>
</dbReference>
<proteinExistence type="inferred from homology"/>
<evidence type="ECO:0000256" key="7">
    <source>
        <dbReference type="HAMAP-Rule" id="MF_02065"/>
    </source>
</evidence>
<comment type="similarity">
    <text evidence="7">Belongs to the transglycosylase MltG family.</text>
</comment>
<keyword evidence="3 7" id="KW-1133">Transmembrane helix</keyword>
<name>A0A2M7B6B3_9BACT</name>
<evidence type="ECO:0000256" key="5">
    <source>
        <dbReference type="ARBA" id="ARBA00023239"/>
    </source>
</evidence>
<evidence type="ECO:0000256" key="6">
    <source>
        <dbReference type="ARBA" id="ARBA00023316"/>
    </source>
</evidence>
<dbReference type="GO" id="GO:0009252">
    <property type="term" value="P:peptidoglycan biosynthetic process"/>
    <property type="evidence" value="ECO:0007669"/>
    <property type="project" value="UniProtKB-UniRule"/>
</dbReference>
<dbReference type="PANTHER" id="PTHR30518">
    <property type="entry name" value="ENDOLYTIC MUREIN TRANSGLYCOSYLASE"/>
    <property type="match status" value="1"/>
</dbReference>
<comment type="catalytic activity">
    <reaction evidence="7">
        <text>a peptidoglycan chain = a peptidoglycan chain with N-acetyl-1,6-anhydromuramyl-[peptide] at the reducing end + a peptidoglycan chain with N-acetylglucosamine at the non-reducing end.</text>
        <dbReference type="EC" id="4.2.2.29"/>
    </reaction>
</comment>
<dbReference type="EC" id="4.2.2.29" evidence="7"/>
<dbReference type="InterPro" id="IPR003770">
    <property type="entry name" value="MLTG-like"/>
</dbReference>
<protein>
    <recommendedName>
        <fullName evidence="7">Endolytic murein transglycosylase</fullName>
        <ecNumber evidence="7">4.2.2.29</ecNumber>
    </recommendedName>
    <alternativeName>
        <fullName evidence="7">Peptidoglycan lytic transglycosylase</fullName>
    </alternativeName>
    <alternativeName>
        <fullName evidence="7">Peptidoglycan polymerization terminase</fullName>
    </alternativeName>
</protein>
<gene>
    <name evidence="7" type="primary">mltG</name>
    <name evidence="8" type="ORF">COS61_00295</name>
</gene>
<evidence type="ECO:0000313" key="8">
    <source>
        <dbReference type="EMBL" id="PIU98645.1"/>
    </source>
</evidence>
<accession>A0A2M7B6B3</accession>
<dbReference type="Proteomes" id="UP000228949">
    <property type="component" value="Unassembled WGS sequence"/>
</dbReference>
<evidence type="ECO:0000313" key="9">
    <source>
        <dbReference type="Proteomes" id="UP000228949"/>
    </source>
</evidence>
<dbReference type="GO" id="GO:0071555">
    <property type="term" value="P:cell wall organization"/>
    <property type="evidence" value="ECO:0007669"/>
    <property type="project" value="UniProtKB-KW"/>
</dbReference>
<feature type="site" description="Important for catalytic activity" evidence="7">
    <location>
        <position position="205"/>
    </location>
</feature>
<dbReference type="GO" id="GO:0005886">
    <property type="term" value="C:plasma membrane"/>
    <property type="evidence" value="ECO:0007669"/>
    <property type="project" value="UniProtKB-UniRule"/>
</dbReference>
<dbReference type="Gene3D" id="3.30.1490.480">
    <property type="entry name" value="Endolytic murein transglycosylase"/>
    <property type="match status" value="1"/>
</dbReference>
<comment type="function">
    <text evidence="7">Functions as a peptidoglycan terminase that cleaves nascent peptidoglycan strands endolytically to terminate their elongation.</text>
</comment>
<evidence type="ECO:0000256" key="1">
    <source>
        <dbReference type="ARBA" id="ARBA00022475"/>
    </source>
</evidence>
<keyword evidence="2 7" id="KW-0812">Transmembrane</keyword>
<dbReference type="Pfam" id="PF02618">
    <property type="entry name" value="YceG"/>
    <property type="match status" value="1"/>
</dbReference>
<keyword evidence="6 7" id="KW-0961">Cell wall biogenesis/degradation</keyword>
<dbReference type="EMBL" id="PEVJ01000009">
    <property type="protein sequence ID" value="PIU98645.1"/>
    <property type="molecule type" value="Genomic_DNA"/>
</dbReference>
<sequence>MLKTEKPTLFIICFFLIISLAAFNFAIASTVKDFKILKGMSFGEIAGNLKNQGVIRSKLIFKIYSLITGNAFRFKPGEYVLAPNVSIIELVRALVRGPEEINVVIFPGMTVSEIDRKLSAAKIINAGDLINSDINVFKKYYFWFGPAPSFEGYLLPDTYRFYAGSDVNSVIHRFSENFQSKALPFLNNDDNIFNTLILASLLEKEIPDYEEKRIAAGILLKRLKIGMPLQVDASLVYAKCAGFLNCSRLIESDYKIDSAYNTYLYSGLPKSPIANPGLESIKAVLNYKKTDYLYYLSDPKTKKTIFSKTLDEHNKNRAKYLLSE</sequence>
<dbReference type="PANTHER" id="PTHR30518:SF2">
    <property type="entry name" value="ENDOLYTIC MUREIN TRANSGLYCOSYLASE"/>
    <property type="match status" value="1"/>
</dbReference>
<organism evidence="8 9">
    <name type="scientific">Candidatus Wolfebacteria bacterium CG03_land_8_20_14_0_80_40_12</name>
    <dbReference type="NCBI Taxonomy" id="1975069"/>
    <lineage>
        <taxon>Bacteria</taxon>
        <taxon>Candidatus Wolfeibacteriota</taxon>
    </lineage>
</organism>
<dbReference type="NCBIfam" id="TIGR00247">
    <property type="entry name" value="endolytic transglycosylase MltG"/>
    <property type="match status" value="1"/>
</dbReference>
<evidence type="ECO:0000256" key="4">
    <source>
        <dbReference type="ARBA" id="ARBA00023136"/>
    </source>
</evidence>
<comment type="caution">
    <text evidence="8">The sequence shown here is derived from an EMBL/GenBank/DDBJ whole genome shotgun (WGS) entry which is preliminary data.</text>
</comment>
<reference evidence="9" key="1">
    <citation type="submission" date="2017-09" db="EMBL/GenBank/DDBJ databases">
        <title>Depth-based differentiation of microbial function through sediment-hosted aquifers and enrichment of novel symbionts in the deep terrestrial subsurface.</title>
        <authorList>
            <person name="Probst A.J."/>
            <person name="Ladd B."/>
            <person name="Jarett J.K."/>
            <person name="Geller-Mcgrath D.E."/>
            <person name="Sieber C.M.K."/>
            <person name="Emerson J.B."/>
            <person name="Anantharaman K."/>
            <person name="Thomas B.C."/>
            <person name="Malmstrom R."/>
            <person name="Stieglmeier M."/>
            <person name="Klingl A."/>
            <person name="Woyke T."/>
            <person name="Ryan C.M."/>
            <person name="Banfield J.F."/>
        </authorList>
    </citation>
    <scope>NUCLEOTIDE SEQUENCE [LARGE SCALE GENOMIC DNA]</scope>
</reference>
<dbReference type="GO" id="GO:0008932">
    <property type="term" value="F:lytic endotransglycosylase activity"/>
    <property type="evidence" value="ECO:0007669"/>
    <property type="project" value="UniProtKB-UniRule"/>
</dbReference>